<protein>
    <submittedName>
        <fullName evidence="1">Uncharacterized protein</fullName>
    </submittedName>
</protein>
<dbReference type="EMBL" id="JBJUIK010000013">
    <property type="protein sequence ID" value="KAL3507118.1"/>
    <property type="molecule type" value="Genomic_DNA"/>
</dbReference>
<reference evidence="1 2" key="1">
    <citation type="submission" date="2024-11" db="EMBL/GenBank/DDBJ databases">
        <title>A near-complete genome assembly of Cinchona calisaya.</title>
        <authorList>
            <person name="Lian D.C."/>
            <person name="Zhao X.W."/>
            <person name="Wei L."/>
        </authorList>
    </citation>
    <scope>NUCLEOTIDE SEQUENCE [LARGE SCALE GENOMIC DNA]</scope>
    <source>
        <tissue evidence="1">Nenye</tissue>
    </source>
</reference>
<name>A0ABD2YIA7_9GENT</name>
<comment type="caution">
    <text evidence="1">The sequence shown here is derived from an EMBL/GenBank/DDBJ whole genome shotgun (WGS) entry which is preliminary data.</text>
</comment>
<proteinExistence type="predicted"/>
<gene>
    <name evidence="1" type="ORF">ACH5RR_032500</name>
</gene>
<dbReference type="Proteomes" id="UP001630127">
    <property type="component" value="Unassembled WGS sequence"/>
</dbReference>
<organism evidence="1 2">
    <name type="scientific">Cinchona calisaya</name>
    <dbReference type="NCBI Taxonomy" id="153742"/>
    <lineage>
        <taxon>Eukaryota</taxon>
        <taxon>Viridiplantae</taxon>
        <taxon>Streptophyta</taxon>
        <taxon>Embryophyta</taxon>
        <taxon>Tracheophyta</taxon>
        <taxon>Spermatophyta</taxon>
        <taxon>Magnoliopsida</taxon>
        <taxon>eudicotyledons</taxon>
        <taxon>Gunneridae</taxon>
        <taxon>Pentapetalae</taxon>
        <taxon>asterids</taxon>
        <taxon>lamiids</taxon>
        <taxon>Gentianales</taxon>
        <taxon>Rubiaceae</taxon>
        <taxon>Cinchonoideae</taxon>
        <taxon>Cinchoneae</taxon>
        <taxon>Cinchona</taxon>
    </lineage>
</organism>
<evidence type="ECO:0000313" key="1">
    <source>
        <dbReference type="EMBL" id="KAL3507118.1"/>
    </source>
</evidence>
<accession>A0ABD2YIA7</accession>
<keyword evidence="2" id="KW-1185">Reference proteome</keyword>
<sequence length="172" mass="19907">MLDLPTLFRQGDFPVPLLPEEIQEEWQELYSNAWTTLNRLSLFRDGTALVPPSEIETDMFSAAPLPCVAKWTVHNMVLEDMALKVVELVVFHIKPLKQRVRRLHAIFIQLNAANRLLLFPTCYGAPVPSREDLHPNLRIYFLLEYEPCLRYCKNIAIEERSDPLFDQTTLGV</sequence>
<dbReference type="AlphaFoldDB" id="A0ABD2YIA7"/>
<evidence type="ECO:0000313" key="2">
    <source>
        <dbReference type="Proteomes" id="UP001630127"/>
    </source>
</evidence>